<dbReference type="ExpressionAtlas" id="A0A2K3DHN7">
    <property type="expression patterns" value="baseline and differential"/>
</dbReference>
<dbReference type="InParanoid" id="A0A2K3DHN7"/>
<organism evidence="3 4">
    <name type="scientific">Chlamydomonas reinhardtii</name>
    <name type="common">Chlamydomonas smithii</name>
    <dbReference type="NCBI Taxonomy" id="3055"/>
    <lineage>
        <taxon>Eukaryota</taxon>
        <taxon>Viridiplantae</taxon>
        <taxon>Chlorophyta</taxon>
        <taxon>core chlorophytes</taxon>
        <taxon>Chlorophyceae</taxon>
        <taxon>CS clade</taxon>
        <taxon>Chlamydomonadales</taxon>
        <taxon>Chlamydomonadaceae</taxon>
        <taxon>Chlamydomonas</taxon>
    </lineage>
</organism>
<accession>A0A2K3DHN7</accession>
<evidence type="ECO:0000256" key="1">
    <source>
        <dbReference type="SAM" id="MobiDB-lite"/>
    </source>
</evidence>
<dbReference type="GO" id="GO:0008757">
    <property type="term" value="F:S-adenosylmethionine-dependent methyltransferase activity"/>
    <property type="evidence" value="ECO:0007669"/>
    <property type="project" value="InterPro"/>
</dbReference>
<dbReference type="InterPro" id="IPR013216">
    <property type="entry name" value="Methyltransf_11"/>
</dbReference>
<dbReference type="Gramene" id="PNW80044">
    <property type="protein sequence ID" value="PNW80044"/>
    <property type="gene ID" value="CHLRE_08g375550v5"/>
</dbReference>
<dbReference type="OrthoDB" id="416496at2759"/>
<reference evidence="3 4" key="1">
    <citation type="journal article" date="2007" name="Science">
        <title>The Chlamydomonas genome reveals the evolution of key animal and plant functions.</title>
        <authorList>
            <person name="Merchant S.S."/>
            <person name="Prochnik S.E."/>
            <person name="Vallon O."/>
            <person name="Harris E.H."/>
            <person name="Karpowicz S.J."/>
            <person name="Witman G.B."/>
            <person name="Terry A."/>
            <person name="Salamov A."/>
            <person name="Fritz-Laylin L.K."/>
            <person name="Marechal-Drouard L."/>
            <person name="Marshall W.F."/>
            <person name="Qu L.H."/>
            <person name="Nelson D.R."/>
            <person name="Sanderfoot A.A."/>
            <person name="Spalding M.H."/>
            <person name="Kapitonov V.V."/>
            <person name="Ren Q."/>
            <person name="Ferris P."/>
            <person name="Lindquist E."/>
            <person name="Shapiro H."/>
            <person name="Lucas S.M."/>
            <person name="Grimwood J."/>
            <person name="Schmutz J."/>
            <person name="Cardol P."/>
            <person name="Cerutti H."/>
            <person name="Chanfreau G."/>
            <person name="Chen C.L."/>
            <person name="Cognat V."/>
            <person name="Croft M.T."/>
            <person name="Dent R."/>
            <person name="Dutcher S."/>
            <person name="Fernandez E."/>
            <person name="Fukuzawa H."/>
            <person name="Gonzalez-Ballester D."/>
            <person name="Gonzalez-Halphen D."/>
            <person name="Hallmann A."/>
            <person name="Hanikenne M."/>
            <person name="Hippler M."/>
            <person name="Inwood W."/>
            <person name="Jabbari K."/>
            <person name="Kalanon M."/>
            <person name="Kuras R."/>
            <person name="Lefebvre P.A."/>
            <person name="Lemaire S.D."/>
            <person name="Lobanov A.V."/>
            <person name="Lohr M."/>
            <person name="Manuell A."/>
            <person name="Meier I."/>
            <person name="Mets L."/>
            <person name="Mittag M."/>
            <person name="Mittelmeier T."/>
            <person name="Moroney J.V."/>
            <person name="Moseley J."/>
            <person name="Napoli C."/>
            <person name="Nedelcu A.M."/>
            <person name="Niyogi K."/>
            <person name="Novoselov S.V."/>
            <person name="Paulsen I.T."/>
            <person name="Pazour G."/>
            <person name="Purton S."/>
            <person name="Ral J.P."/>
            <person name="Riano-Pachon D.M."/>
            <person name="Riekhof W."/>
            <person name="Rymarquis L."/>
            <person name="Schroda M."/>
            <person name="Stern D."/>
            <person name="Umen J."/>
            <person name="Willows R."/>
            <person name="Wilson N."/>
            <person name="Zimmer S.L."/>
            <person name="Allmer J."/>
            <person name="Balk J."/>
            <person name="Bisova K."/>
            <person name="Chen C.J."/>
            <person name="Elias M."/>
            <person name="Gendler K."/>
            <person name="Hauser C."/>
            <person name="Lamb M.R."/>
            <person name="Ledford H."/>
            <person name="Long J.C."/>
            <person name="Minagawa J."/>
            <person name="Page M.D."/>
            <person name="Pan J."/>
            <person name="Pootakham W."/>
            <person name="Roje S."/>
            <person name="Rose A."/>
            <person name="Stahlberg E."/>
            <person name="Terauchi A.M."/>
            <person name="Yang P."/>
            <person name="Ball S."/>
            <person name="Bowler C."/>
            <person name="Dieckmann C.L."/>
            <person name="Gladyshev V.N."/>
            <person name="Green P."/>
            <person name="Jorgensen R."/>
            <person name="Mayfield S."/>
            <person name="Mueller-Roeber B."/>
            <person name="Rajamani S."/>
            <person name="Sayre R.T."/>
            <person name="Brokstein P."/>
            <person name="Dubchak I."/>
            <person name="Goodstein D."/>
            <person name="Hornick L."/>
            <person name="Huang Y.W."/>
            <person name="Jhaveri J."/>
            <person name="Luo Y."/>
            <person name="Martinez D."/>
            <person name="Ngau W.C."/>
            <person name="Otillar B."/>
            <person name="Poliakov A."/>
            <person name="Porter A."/>
            <person name="Szajkowski L."/>
            <person name="Werner G."/>
            <person name="Zhou K."/>
            <person name="Grigoriev I.V."/>
            <person name="Rokhsar D.S."/>
            <person name="Grossman A.R."/>
        </authorList>
    </citation>
    <scope>NUCLEOTIDE SEQUENCE [LARGE SCALE GENOMIC DNA]</scope>
    <source>
        <strain evidence="4">CC-503</strain>
    </source>
</reference>
<dbReference type="InterPro" id="IPR029063">
    <property type="entry name" value="SAM-dependent_MTases_sf"/>
</dbReference>
<dbReference type="AlphaFoldDB" id="A0A2K3DHN7"/>
<gene>
    <name evidence="3" type="ORF">CHLRE_08g375550v5</name>
</gene>
<sequence>MVPLLAAGGVGAWKFAMYGQMEVITASMLTNNVPRGDPGPRVIQLQGGTKELYYYPKSTAQITVVGEEVKKGLIEQVALQAAIPAVAKQQSPANLGFAADSSVDAVVSLGALAGMSEMQRNAFLAEALRVLKPGCPLVFIERLPGGVPLRYLGGPSGTISESVFRGWEQRPDGAFSLVRWDTALGGQDPHAVGLALKAADYRGPAAASRRAEKAAEKAADKEAKREKARLPKKGFE</sequence>
<dbReference type="KEGG" id="cre:CHLRE_08g375550v5"/>
<dbReference type="RefSeq" id="XP_001694387.2">
    <property type="nucleotide sequence ID" value="XM_001694335.2"/>
</dbReference>
<evidence type="ECO:0000313" key="4">
    <source>
        <dbReference type="Proteomes" id="UP000006906"/>
    </source>
</evidence>
<evidence type="ECO:0000313" key="3">
    <source>
        <dbReference type="EMBL" id="PNW80044.1"/>
    </source>
</evidence>
<dbReference type="EMBL" id="CM008969">
    <property type="protein sequence ID" value="PNW80044.1"/>
    <property type="molecule type" value="Genomic_DNA"/>
</dbReference>
<feature type="domain" description="Methyltransferase type 11" evidence="2">
    <location>
        <begin position="62"/>
        <end position="138"/>
    </location>
</feature>
<dbReference type="PaxDb" id="3055-EDP02820"/>
<protein>
    <recommendedName>
        <fullName evidence="2">Methyltransferase type 11 domain-containing protein</fullName>
    </recommendedName>
</protein>
<feature type="compositionally biased region" description="Basic and acidic residues" evidence="1">
    <location>
        <begin position="209"/>
        <end position="236"/>
    </location>
</feature>
<keyword evidence="4" id="KW-1185">Reference proteome</keyword>
<dbReference type="Gene3D" id="3.40.50.150">
    <property type="entry name" value="Vaccinia Virus protein VP39"/>
    <property type="match status" value="1"/>
</dbReference>
<dbReference type="OMA" id="WGQARES"/>
<name>A0A2K3DHN7_CHLRE</name>
<dbReference type="SUPFAM" id="SSF53335">
    <property type="entry name" value="S-adenosyl-L-methionine-dependent methyltransferases"/>
    <property type="match status" value="1"/>
</dbReference>
<evidence type="ECO:0000259" key="2">
    <source>
        <dbReference type="Pfam" id="PF08241"/>
    </source>
</evidence>
<dbReference type="Proteomes" id="UP000006906">
    <property type="component" value="Chromosome 8"/>
</dbReference>
<feature type="region of interest" description="Disordered" evidence="1">
    <location>
        <begin position="207"/>
        <end position="236"/>
    </location>
</feature>
<dbReference type="GeneID" id="5719949"/>
<proteinExistence type="predicted"/>
<dbReference type="STRING" id="3055.A0A2K3DHN7"/>
<dbReference type="Pfam" id="PF08241">
    <property type="entry name" value="Methyltransf_11"/>
    <property type="match status" value="1"/>
</dbReference>